<dbReference type="PANTHER" id="PTHR14487:SF3">
    <property type="entry name" value="ADRENOCORTICAL DYSPLASIA PROTEIN HOMOLOG"/>
    <property type="match status" value="1"/>
</dbReference>
<feature type="region of interest" description="Disordered" evidence="6">
    <location>
        <begin position="575"/>
        <end position="626"/>
    </location>
</feature>
<comment type="caution">
    <text evidence="8">The sequence shown here is derived from an EMBL/GenBank/DDBJ whole genome shotgun (WGS) entry which is preliminary data.</text>
</comment>
<dbReference type="Gene3D" id="2.40.50.960">
    <property type="match status" value="1"/>
</dbReference>
<feature type="compositionally biased region" description="Polar residues" evidence="6">
    <location>
        <begin position="478"/>
        <end position="500"/>
    </location>
</feature>
<dbReference type="GO" id="GO:0016233">
    <property type="term" value="P:telomere capping"/>
    <property type="evidence" value="ECO:0007669"/>
    <property type="project" value="InterPro"/>
</dbReference>
<evidence type="ECO:0000256" key="6">
    <source>
        <dbReference type="SAM" id="MobiDB-lite"/>
    </source>
</evidence>
<proteinExistence type="predicted"/>
<dbReference type="EMBL" id="JAHGAV010000241">
    <property type="protein sequence ID" value="KAG6927822.1"/>
    <property type="molecule type" value="Genomic_DNA"/>
</dbReference>
<evidence type="ECO:0000256" key="2">
    <source>
        <dbReference type="ARBA" id="ARBA00004574"/>
    </source>
</evidence>
<keyword evidence="3" id="KW-0158">Chromosome</keyword>
<accession>A0A8T1SFG9</accession>
<evidence type="ECO:0000313" key="9">
    <source>
        <dbReference type="Proteomes" id="UP000765507"/>
    </source>
</evidence>
<dbReference type="InterPro" id="IPR019437">
    <property type="entry name" value="TPP1/Est3"/>
</dbReference>
<keyword evidence="9" id="KW-1185">Reference proteome</keyword>
<keyword evidence="5" id="KW-0539">Nucleus</keyword>
<dbReference type="OrthoDB" id="9899304at2759"/>
<name>A0A8T1SFG9_CHESE</name>
<feature type="non-terminal residue" evidence="8">
    <location>
        <position position="1"/>
    </location>
</feature>
<feature type="region of interest" description="Disordered" evidence="6">
    <location>
        <begin position="35"/>
        <end position="106"/>
    </location>
</feature>
<dbReference type="GO" id="GO:0070198">
    <property type="term" value="P:protein localization to chromosome, telomeric region"/>
    <property type="evidence" value="ECO:0007669"/>
    <property type="project" value="TreeGrafter"/>
</dbReference>
<evidence type="ECO:0000256" key="1">
    <source>
        <dbReference type="ARBA" id="ARBA00004123"/>
    </source>
</evidence>
<gene>
    <name evidence="8" type="primary">ACD</name>
    <name evidence="8" type="ORF">G0U57_009284</name>
</gene>
<protein>
    <submittedName>
        <fullName evidence="8">Adrenocortical dysplasia -like protein</fullName>
    </submittedName>
</protein>
<dbReference type="PANTHER" id="PTHR14487">
    <property type="entry name" value="ADRENOCORTICAL DYSPLASIA PROTEIN ACD"/>
    <property type="match status" value="1"/>
</dbReference>
<dbReference type="GO" id="GO:0032211">
    <property type="term" value="P:negative regulation of telomere maintenance via telomerase"/>
    <property type="evidence" value="ECO:0007669"/>
    <property type="project" value="TreeGrafter"/>
</dbReference>
<keyword evidence="4" id="KW-0779">Telomere</keyword>
<dbReference type="GO" id="GO:0005697">
    <property type="term" value="C:telomerase holoenzyme complex"/>
    <property type="evidence" value="ECO:0007669"/>
    <property type="project" value="InterPro"/>
</dbReference>
<dbReference type="InterPro" id="IPR028631">
    <property type="entry name" value="ACD"/>
</dbReference>
<dbReference type="GO" id="GO:0042162">
    <property type="term" value="F:telomeric DNA binding"/>
    <property type="evidence" value="ECO:0007669"/>
    <property type="project" value="InterPro"/>
</dbReference>
<feature type="region of interest" description="Disordered" evidence="6">
    <location>
        <begin position="450"/>
        <end position="507"/>
    </location>
</feature>
<dbReference type="GO" id="GO:0070187">
    <property type="term" value="C:shelterin complex"/>
    <property type="evidence" value="ECO:0007669"/>
    <property type="project" value="InterPro"/>
</dbReference>
<evidence type="ECO:0000256" key="3">
    <source>
        <dbReference type="ARBA" id="ARBA00022454"/>
    </source>
</evidence>
<sequence>RRSLAPPAAVSFLGHQRRLPLPSCGSPAGASLQLLEPVRGRGIEPPANLSGHAQRRAPPARCSRRRSGPSLPAPRRRAPVSGRPLAARMREAEGQEEPQAPRALAPPELTERHVSGLSVCYLPRSTIFQAKNPDRIPECEGMQRLDDERRWLSAPKVYVLQPWILNLLMKYEQLDSRNTRVPGHILKVVSDFKAADQGSAAILHISDGSYYIRVVVSPEAVQMAECVQLQSGFSNIIGRIIILQKYMVCFQEETKAEECEFYLAVRQFIVLPLQRQRMEALNCNQEPSILQKIKELWQRGFTLKTVSSSGMSVSQLMIDIGQRRLTVLKQNVEDCLDLLDPSEVPARGERLPVTNWEAERKREKLSKDVFTVPANFLVIGPEEKAAIRDACLAGAPHSVPGSSHLDRDLEDCSVVSCPCDPGAMSRSLDVSPDNPWDRLQSVSVTLSSSGEKSIIQPSLPSTQGAQLASSAEEAAVTQPDSNTPDLLEPSSQKSPCSLSQDEPVETVSPSLLSYSSTCAPEAASQGTAAATFQRAPDVDKHPDASYDIPCGQPSGAFQTNRCPFSPALPILGSINSRAAPPANGGQADRGGAASLPEVGTSDLTSSEWDTELGSGAGGKDLSRGRQHRVTMRELLVDDNKAHVEVLPSPGTTHRRAQRKSPHVDVPVGDKHCVDTNVMGQNPGMELVSAQRAKKSRLEQAGPAPEPALPGDLEGLPERGNETAAVGSMAASGPGQHRAQQQKYVKTSLFQYTYKAPTPDLCARVNSTRISKAMLRWACWVITKAEYP</sequence>
<dbReference type="Proteomes" id="UP000765507">
    <property type="component" value="Unassembled WGS sequence"/>
</dbReference>
<evidence type="ECO:0000256" key="5">
    <source>
        <dbReference type="ARBA" id="ARBA00023242"/>
    </source>
</evidence>
<feature type="region of interest" description="Disordered" evidence="6">
    <location>
        <begin position="690"/>
        <end position="741"/>
    </location>
</feature>
<feature type="domain" description="Shelterin complex subunit TPP1/Est3" evidence="7">
    <location>
        <begin position="160"/>
        <end position="299"/>
    </location>
</feature>
<feature type="region of interest" description="Disordered" evidence="6">
    <location>
        <begin position="644"/>
        <end position="669"/>
    </location>
</feature>
<dbReference type="AlphaFoldDB" id="A0A8T1SFG9"/>
<evidence type="ECO:0000313" key="8">
    <source>
        <dbReference type="EMBL" id="KAG6927822.1"/>
    </source>
</evidence>
<organism evidence="8 9">
    <name type="scientific">Chelydra serpentina</name>
    <name type="common">Snapping turtle</name>
    <name type="synonym">Testudo serpentina</name>
    <dbReference type="NCBI Taxonomy" id="8475"/>
    <lineage>
        <taxon>Eukaryota</taxon>
        <taxon>Metazoa</taxon>
        <taxon>Chordata</taxon>
        <taxon>Craniata</taxon>
        <taxon>Vertebrata</taxon>
        <taxon>Euteleostomi</taxon>
        <taxon>Archelosauria</taxon>
        <taxon>Testudinata</taxon>
        <taxon>Testudines</taxon>
        <taxon>Cryptodira</taxon>
        <taxon>Durocryptodira</taxon>
        <taxon>Americhelydia</taxon>
        <taxon>Chelydroidea</taxon>
        <taxon>Chelydridae</taxon>
        <taxon>Chelydra</taxon>
    </lineage>
</organism>
<evidence type="ECO:0000259" key="7">
    <source>
        <dbReference type="Pfam" id="PF10341"/>
    </source>
</evidence>
<dbReference type="Pfam" id="PF10341">
    <property type="entry name" value="TPP1"/>
    <property type="match status" value="1"/>
</dbReference>
<dbReference type="GO" id="GO:0007004">
    <property type="term" value="P:telomere maintenance via telomerase"/>
    <property type="evidence" value="ECO:0007669"/>
    <property type="project" value="InterPro"/>
</dbReference>
<evidence type="ECO:0000256" key="4">
    <source>
        <dbReference type="ARBA" id="ARBA00022895"/>
    </source>
</evidence>
<comment type="subcellular location">
    <subcellularLocation>
        <location evidence="2">Chromosome</location>
        <location evidence="2">Telomere</location>
    </subcellularLocation>
    <subcellularLocation>
        <location evidence="1">Nucleus</location>
    </subcellularLocation>
</comment>
<feature type="compositionally biased region" description="Polar residues" evidence="6">
    <location>
        <begin position="450"/>
        <end position="469"/>
    </location>
</feature>
<reference evidence="8 9" key="1">
    <citation type="journal article" date="2020" name="G3 (Bethesda)">
        <title>Draft Genome of the Common Snapping Turtle, Chelydra serpentina, a Model for Phenotypic Plasticity in Reptiles.</title>
        <authorList>
            <person name="Das D."/>
            <person name="Singh S.K."/>
            <person name="Bierstedt J."/>
            <person name="Erickson A."/>
            <person name="Galli G.L.J."/>
            <person name="Crossley D.A. 2nd"/>
            <person name="Rhen T."/>
        </authorList>
    </citation>
    <scope>NUCLEOTIDE SEQUENCE [LARGE SCALE GENOMIC DNA]</scope>
    <source>
        <strain evidence="8">KW</strain>
    </source>
</reference>